<keyword evidence="3" id="KW-1185">Reference proteome</keyword>
<dbReference type="Proteomes" id="UP001392437">
    <property type="component" value="Unassembled WGS sequence"/>
</dbReference>
<dbReference type="AlphaFoldDB" id="A0AAW0QDU9"/>
<protein>
    <submittedName>
        <fullName evidence="2">Uncharacterized protein</fullName>
    </submittedName>
</protein>
<reference evidence="2 3" key="1">
    <citation type="submission" date="2023-01" db="EMBL/GenBank/DDBJ databases">
        <title>Analysis of 21 Apiospora genomes using comparative genomics revels a genus with tremendous synthesis potential of carbohydrate active enzymes and secondary metabolites.</title>
        <authorList>
            <person name="Sorensen T."/>
        </authorList>
    </citation>
    <scope>NUCLEOTIDE SEQUENCE [LARGE SCALE GENOMIC DNA]</scope>
    <source>
        <strain evidence="2 3">CBS 117206</strain>
    </source>
</reference>
<evidence type="ECO:0000313" key="2">
    <source>
        <dbReference type="EMBL" id="KAK8092755.1"/>
    </source>
</evidence>
<proteinExistence type="predicted"/>
<name>A0AAW0QDU9_9PEZI</name>
<gene>
    <name evidence="2" type="ORF">PG999_014342</name>
</gene>
<feature type="region of interest" description="Disordered" evidence="1">
    <location>
        <begin position="172"/>
        <end position="226"/>
    </location>
</feature>
<feature type="region of interest" description="Disordered" evidence="1">
    <location>
        <begin position="1"/>
        <end position="100"/>
    </location>
</feature>
<feature type="compositionally biased region" description="Polar residues" evidence="1">
    <location>
        <begin position="35"/>
        <end position="46"/>
    </location>
</feature>
<feature type="compositionally biased region" description="Acidic residues" evidence="1">
    <location>
        <begin position="179"/>
        <end position="213"/>
    </location>
</feature>
<evidence type="ECO:0000256" key="1">
    <source>
        <dbReference type="SAM" id="MobiDB-lite"/>
    </source>
</evidence>
<sequence length="226" mass="24647">MKRAKANNGSAVRVPARPASGSSLTANKKAADASRATSNLEPNNPRTPAAGPAKTPKRTQAGVRDQEPVASGDQPPKAESSRKTDERTSARPHQYCDPQLEEFDKEYRKAMANIAAISEEALGPVVAPHILRLAASLPHYDGDNSKRSRLEHTHQAAVNFICAMFMHVGAKAAERRLEEEEEEEDEEDELDYDESTTEGESEGVGDSGLEEGDCAGTPRRRKRTRK</sequence>
<accession>A0AAW0QDU9</accession>
<comment type="caution">
    <text evidence="2">The sequence shown here is derived from an EMBL/GenBank/DDBJ whole genome shotgun (WGS) entry which is preliminary data.</text>
</comment>
<dbReference type="EMBL" id="JAQQWP010000012">
    <property type="protein sequence ID" value="KAK8092755.1"/>
    <property type="molecule type" value="Genomic_DNA"/>
</dbReference>
<organism evidence="2 3">
    <name type="scientific">Apiospora kogelbergensis</name>
    <dbReference type="NCBI Taxonomy" id="1337665"/>
    <lineage>
        <taxon>Eukaryota</taxon>
        <taxon>Fungi</taxon>
        <taxon>Dikarya</taxon>
        <taxon>Ascomycota</taxon>
        <taxon>Pezizomycotina</taxon>
        <taxon>Sordariomycetes</taxon>
        <taxon>Xylariomycetidae</taxon>
        <taxon>Amphisphaeriales</taxon>
        <taxon>Apiosporaceae</taxon>
        <taxon>Apiospora</taxon>
    </lineage>
</organism>
<feature type="compositionally biased region" description="Basic and acidic residues" evidence="1">
    <location>
        <begin position="79"/>
        <end position="89"/>
    </location>
</feature>
<evidence type="ECO:0000313" key="3">
    <source>
        <dbReference type="Proteomes" id="UP001392437"/>
    </source>
</evidence>